<name>A0A1R3K5D3_9ROSI</name>
<dbReference type="SUPFAM" id="SSF53098">
    <property type="entry name" value="Ribonuclease H-like"/>
    <property type="match status" value="1"/>
</dbReference>
<dbReference type="CDD" id="cd06222">
    <property type="entry name" value="RNase_H_like"/>
    <property type="match status" value="1"/>
</dbReference>
<dbReference type="Pfam" id="PF13456">
    <property type="entry name" value="RVT_3"/>
    <property type="match status" value="1"/>
</dbReference>
<dbReference type="InterPro" id="IPR002156">
    <property type="entry name" value="RNaseH_domain"/>
</dbReference>
<dbReference type="AlphaFoldDB" id="A0A1R3K5D3"/>
<dbReference type="GO" id="GO:0003676">
    <property type="term" value="F:nucleic acid binding"/>
    <property type="evidence" value="ECO:0007669"/>
    <property type="project" value="InterPro"/>
</dbReference>
<gene>
    <name evidence="2" type="ORF">COLO4_11284</name>
</gene>
<evidence type="ECO:0000259" key="1">
    <source>
        <dbReference type="Pfam" id="PF13456"/>
    </source>
</evidence>
<protein>
    <recommendedName>
        <fullName evidence="1">RNase H type-1 domain-containing protein</fullName>
    </recommendedName>
</protein>
<accession>A0A1R3K5D3</accession>
<dbReference type="InterPro" id="IPR044730">
    <property type="entry name" value="RNase_H-like_dom_plant"/>
</dbReference>
<sequence length="109" mass="12323">MAELLAIKEAFLIYAASSWAHQSCLIVESDSRNSVKWVTEIETAPWRFRQVLFKMEELKKKVSSWKVVHIYREVNHIADGLAKSIIGKSTAVLSSFLLISFALLLLSAI</sequence>
<dbReference type="PANTHER" id="PTHR33033">
    <property type="entry name" value="POLYNUCLEOTIDYL TRANSFERASE, RIBONUCLEASE H-LIKE SUPERFAMILY PROTEIN-RELATED"/>
    <property type="match status" value="1"/>
</dbReference>
<dbReference type="EMBL" id="AWUE01014667">
    <property type="protein sequence ID" value="OMP02188.1"/>
    <property type="molecule type" value="Genomic_DNA"/>
</dbReference>
<dbReference type="GO" id="GO:0004523">
    <property type="term" value="F:RNA-DNA hybrid ribonuclease activity"/>
    <property type="evidence" value="ECO:0007669"/>
    <property type="project" value="InterPro"/>
</dbReference>
<evidence type="ECO:0000313" key="3">
    <source>
        <dbReference type="Proteomes" id="UP000187203"/>
    </source>
</evidence>
<comment type="caution">
    <text evidence="2">The sequence shown here is derived from an EMBL/GenBank/DDBJ whole genome shotgun (WGS) entry which is preliminary data.</text>
</comment>
<proteinExistence type="predicted"/>
<dbReference type="InterPro" id="IPR036397">
    <property type="entry name" value="RNaseH_sf"/>
</dbReference>
<dbReference type="Proteomes" id="UP000187203">
    <property type="component" value="Unassembled WGS sequence"/>
</dbReference>
<dbReference type="PANTHER" id="PTHR33033:SF121">
    <property type="entry name" value="POLYNUCLEOTIDYL TRANSFERASE, RIBONUCLEASE H-LIKE SUPERFAMILY PROTEIN"/>
    <property type="match status" value="1"/>
</dbReference>
<reference evidence="3" key="1">
    <citation type="submission" date="2013-09" db="EMBL/GenBank/DDBJ databases">
        <title>Corchorus olitorius genome sequencing.</title>
        <authorList>
            <person name="Alam M."/>
            <person name="Haque M.S."/>
            <person name="Islam M.S."/>
            <person name="Emdad E.M."/>
            <person name="Islam M.M."/>
            <person name="Ahmed B."/>
            <person name="Halim A."/>
            <person name="Hossen Q.M.M."/>
            <person name="Hossain M.Z."/>
            <person name="Ahmed R."/>
            <person name="Khan M.M."/>
            <person name="Islam R."/>
            <person name="Rashid M.M."/>
            <person name="Khan S.A."/>
            <person name="Rahman M.S."/>
            <person name="Alam M."/>
            <person name="Yahiya A.S."/>
            <person name="Khan M.S."/>
            <person name="Azam M.S."/>
            <person name="Haque T."/>
            <person name="Lashkar M.Z.H."/>
            <person name="Akhand A.I."/>
            <person name="Morshed G."/>
            <person name="Roy S."/>
            <person name="Uddin K.S."/>
            <person name="Rabeya T."/>
            <person name="Hossain A.S."/>
            <person name="Chowdhury A."/>
            <person name="Snigdha A.R."/>
            <person name="Mortoza M.S."/>
            <person name="Matin S.A."/>
            <person name="Hoque S.M.E."/>
            <person name="Islam M.K."/>
            <person name="Roy D.K."/>
            <person name="Haider R."/>
            <person name="Moosa M.M."/>
            <person name="Elias S.M."/>
            <person name="Hasan A.M."/>
            <person name="Jahan S."/>
            <person name="Shafiuddin M."/>
            <person name="Mahmood N."/>
            <person name="Shommy N.S."/>
        </authorList>
    </citation>
    <scope>NUCLEOTIDE SEQUENCE [LARGE SCALE GENOMIC DNA]</scope>
    <source>
        <strain evidence="3">cv. O-4</strain>
    </source>
</reference>
<dbReference type="Gene3D" id="3.30.420.10">
    <property type="entry name" value="Ribonuclease H-like superfamily/Ribonuclease H"/>
    <property type="match status" value="1"/>
</dbReference>
<feature type="domain" description="RNase H type-1" evidence="1">
    <location>
        <begin position="1"/>
        <end position="84"/>
    </location>
</feature>
<keyword evidence="3" id="KW-1185">Reference proteome</keyword>
<organism evidence="2 3">
    <name type="scientific">Corchorus olitorius</name>
    <dbReference type="NCBI Taxonomy" id="93759"/>
    <lineage>
        <taxon>Eukaryota</taxon>
        <taxon>Viridiplantae</taxon>
        <taxon>Streptophyta</taxon>
        <taxon>Embryophyta</taxon>
        <taxon>Tracheophyta</taxon>
        <taxon>Spermatophyta</taxon>
        <taxon>Magnoliopsida</taxon>
        <taxon>eudicotyledons</taxon>
        <taxon>Gunneridae</taxon>
        <taxon>Pentapetalae</taxon>
        <taxon>rosids</taxon>
        <taxon>malvids</taxon>
        <taxon>Malvales</taxon>
        <taxon>Malvaceae</taxon>
        <taxon>Grewioideae</taxon>
        <taxon>Apeibeae</taxon>
        <taxon>Corchorus</taxon>
    </lineage>
</organism>
<evidence type="ECO:0000313" key="2">
    <source>
        <dbReference type="EMBL" id="OMP02188.1"/>
    </source>
</evidence>
<dbReference type="InterPro" id="IPR012337">
    <property type="entry name" value="RNaseH-like_sf"/>
</dbReference>